<evidence type="ECO:0000313" key="1">
    <source>
        <dbReference type="EMBL" id="KAF5198164.1"/>
    </source>
</evidence>
<sequence length="101" mass="11164">MAIAKQIDYEVDRQFSPQQLQIFEQEYINAKLVPPSIWISPKTGFYKINVDIAYLNASNCIGIGYVVRNALGAFIIAGTESEHVGSAKEGECRGILQADRA</sequence>
<keyword evidence="2" id="KW-1185">Reference proteome</keyword>
<dbReference type="OrthoDB" id="1906820at2759"/>
<proteinExistence type="predicted"/>
<evidence type="ECO:0008006" key="3">
    <source>
        <dbReference type="Google" id="ProtNLM"/>
    </source>
</evidence>
<protein>
    <recommendedName>
        <fullName evidence="3">RNase H type-1 domain-containing protein</fullName>
    </recommendedName>
</protein>
<gene>
    <name evidence="1" type="ORF">FRX31_012248</name>
</gene>
<dbReference type="Proteomes" id="UP000554482">
    <property type="component" value="Unassembled WGS sequence"/>
</dbReference>
<reference evidence="1 2" key="1">
    <citation type="submission" date="2020-06" db="EMBL/GenBank/DDBJ databases">
        <title>Transcriptomic and genomic resources for Thalictrum thalictroides and T. hernandezii: Facilitating candidate gene discovery in an emerging model plant lineage.</title>
        <authorList>
            <person name="Arias T."/>
            <person name="Riano-Pachon D.M."/>
            <person name="Di Stilio V.S."/>
        </authorList>
    </citation>
    <scope>NUCLEOTIDE SEQUENCE [LARGE SCALE GENOMIC DNA]</scope>
    <source>
        <strain evidence="2">cv. WT478/WT964</strain>
        <tissue evidence="1">Leaves</tissue>
    </source>
</reference>
<comment type="caution">
    <text evidence="1">The sequence shown here is derived from an EMBL/GenBank/DDBJ whole genome shotgun (WGS) entry which is preliminary data.</text>
</comment>
<dbReference type="EMBL" id="JABWDY010013646">
    <property type="protein sequence ID" value="KAF5198164.1"/>
    <property type="molecule type" value="Genomic_DNA"/>
</dbReference>
<name>A0A7J6WLB9_THATH</name>
<organism evidence="1 2">
    <name type="scientific">Thalictrum thalictroides</name>
    <name type="common">Rue-anemone</name>
    <name type="synonym">Anemone thalictroides</name>
    <dbReference type="NCBI Taxonomy" id="46969"/>
    <lineage>
        <taxon>Eukaryota</taxon>
        <taxon>Viridiplantae</taxon>
        <taxon>Streptophyta</taxon>
        <taxon>Embryophyta</taxon>
        <taxon>Tracheophyta</taxon>
        <taxon>Spermatophyta</taxon>
        <taxon>Magnoliopsida</taxon>
        <taxon>Ranunculales</taxon>
        <taxon>Ranunculaceae</taxon>
        <taxon>Thalictroideae</taxon>
        <taxon>Thalictrum</taxon>
    </lineage>
</organism>
<dbReference type="AlphaFoldDB" id="A0A7J6WLB9"/>
<accession>A0A7J6WLB9</accession>
<evidence type="ECO:0000313" key="2">
    <source>
        <dbReference type="Proteomes" id="UP000554482"/>
    </source>
</evidence>